<reference evidence="8" key="1">
    <citation type="submission" date="2025-08" db="UniProtKB">
        <authorList>
            <consortium name="RefSeq"/>
        </authorList>
    </citation>
    <scope>IDENTIFICATION</scope>
    <source>
        <tissue evidence="8">Whole Larva</tissue>
    </source>
</reference>
<evidence type="ECO:0000256" key="3">
    <source>
        <dbReference type="ARBA" id="ARBA00023015"/>
    </source>
</evidence>
<gene>
    <name evidence="8" type="primary">LOC108564255</name>
</gene>
<dbReference type="Gene3D" id="1.10.10.2590">
    <property type="entry name" value="BEN domain"/>
    <property type="match status" value="1"/>
</dbReference>
<evidence type="ECO:0000256" key="5">
    <source>
        <dbReference type="ARBA" id="ARBA00023242"/>
    </source>
</evidence>
<dbReference type="InterPro" id="IPR037496">
    <property type="entry name" value="BEND6-like"/>
</dbReference>
<proteinExistence type="predicted"/>
<evidence type="ECO:0000256" key="2">
    <source>
        <dbReference type="ARBA" id="ARBA00022491"/>
    </source>
</evidence>
<dbReference type="InterPro" id="IPR018379">
    <property type="entry name" value="BEN_domain"/>
</dbReference>
<evidence type="ECO:0000313" key="7">
    <source>
        <dbReference type="Proteomes" id="UP000695000"/>
    </source>
</evidence>
<comment type="subcellular location">
    <subcellularLocation>
        <location evidence="1">Nucleus</location>
    </subcellularLocation>
</comment>
<keyword evidence="2" id="KW-0678">Repressor</keyword>
<evidence type="ECO:0000259" key="6">
    <source>
        <dbReference type="PROSITE" id="PS51457"/>
    </source>
</evidence>
<dbReference type="PROSITE" id="PS51457">
    <property type="entry name" value="BEN"/>
    <property type="match status" value="1"/>
</dbReference>
<organism evidence="7 8">
    <name type="scientific">Nicrophorus vespilloides</name>
    <name type="common">Boreal carrion beetle</name>
    <dbReference type="NCBI Taxonomy" id="110193"/>
    <lineage>
        <taxon>Eukaryota</taxon>
        <taxon>Metazoa</taxon>
        <taxon>Ecdysozoa</taxon>
        <taxon>Arthropoda</taxon>
        <taxon>Hexapoda</taxon>
        <taxon>Insecta</taxon>
        <taxon>Pterygota</taxon>
        <taxon>Neoptera</taxon>
        <taxon>Endopterygota</taxon>
        <taxon>Coleoptera</taxon>
        <taxon>Polyphaga</taxon>
        <taxon>Staphyliniformia</taxon>
        <taxon>Silphidae</taxon>
        <taxon>Nicrophorinae</taxon>
        <taxon>Nicrophorus</taxon>
    </lineage>
</organism>
<dbReference type="PANTHER" id="PTHR35346:SF1">
    <property type="entry name" value="BEN DOMAIN-CONTAINING PROTEIN 6"/>
    <property type="match status" value="1"/>
</dbReference>
<dbReference type="SMART" id="SM01025">
    <property type="entry name" value="BEN"/>
    <property type="match status" value="1"/>
</dbReference>
<evidence type="ECO:0000313" key="8">
    <source>
        <dbReference type="RefSeq" id="XP_017778740.1"/>
    </source>
</evidence>
<protein>
    <submittedName>
        <fullName evidence="8">Uncharacterized protein LOC108564255</fullName>
    </submittedName>
</protein>
<dbReference type="GeneID" id="108564255"/>
<evidence type="ECO:0000256" key="4">
    <source>
        <dbReference type="ARBA" id="ARBA00023163"/>
    </source>
</evidence>
<sequence length="282" mass="32867">PFRNMYMSAENLPWYLVSYEMKLECEFEIVNHNRIVNIAKNKNIKPGMQVNVLTGPICMMATTIKVEDRYNTLYKRFKTLCKVCYNEQQYETMVNNKKELNRSLKKAIADRDFRKETFNSLPNNKKSNVKTIVEREETFVILGTNNTKVAYLDYAAINWNNTRKPTKKLLGFLFSRQYLATHSLTGLASNASNVIKNARQFKEQLVEDIIEFVQSNSSCTKAHIRTSITSKCADEYKMYRKQLQKERQSQAICEDGNKDLVKVSTSKRLSKSKMMLIMILRN</sequence>
<name>A0ABM1MVZ0_NICVS</name>
<keyword evidence="5" id="KW-0539">Nucleus</keyword>
<evidence type="ECO:0000256" key="1">
    <source>
        <dbReference type="ARBA" id="ARBA00004123"/>
    </source>
</evidence>
<dbReference type="RefSeq" id="XP_017778740.1">
    <property type="nucleotide sequence ID" value="XM_017923251.1"/>
</dbReference>
<feature type="non-terminal residue" evidence="8">
    <location>
        <position position="1"/>
    </location>
</feature>
<accession>A0ABM1MVZ0</accession>
<keyword evidence="4" id="KW-0804">Transcription</keyword>
<keyword evidence="7" id="KW-1185">Reference proteome</keyword>
<dbReference type="PANTHER" id="PTHR35346">
    <property type="entry name" value="BEN DOMAIN-CONTAINING PROTEIN 6"/>
    <property type="match status" value="1"/>
</dbReference>
<feature type="domain" description="BEN" evidence="6">
    <location>
        <begin position="143"/>
        <end position="239"/>
    </location>
</feature>
<dbReference type="Proteomes" id="UP000695000">
    <property type="component" value="Unplaced"/>
</dbReference>
<keyword evidence="3" id="KW-0805">Transcription regulation</keyword>